<protein>
    <submittedName>
        <fullName evidence="3">Uncharacterized protein</fullName>
    </submittedName>
</protein>
<keyword evidence="2" id="KW-0472">Membrane</keyword>
<keyword evidence="2" id="KW-0812">Transmembrane</keyword>
<dbReference type="EMBL" id="JACTNF010000068">
    <property type="protein sequence ID" value="MBO1077324.1"/>
    <property type="molecule type" value="Genomic_DNA"/>
</dbReference>
<reference evidence="3 4" key="1">
    <citation type="submission" date="2020-09" db="EMBL/GenBank/DDBJ databases">
        <title>Roseomonas.</title>
        <authorList>
            <person name="Zhu W."/>
        </authorList>
    </citation>
    <scope>NUCLEOTIDE SEQUENCE [LARGE SCALE GENOMIC DNA]</scope>
    <source>
        <strain evidence="3 4">1311</strain>
    </source>
</reference>
<gene>
    <name evidence="3" type="ORF">IAI60_22310</name>
</gene>
<evidence type="ECO:0000256" key="1">
    <source>
        <dbReference type="SAM" id="MobiDB-lite"/>
    </source>
</evidence>
<feature type="transmembrane region" description="Helical" evidence="2">
    <location>
        <begin position="82"/>
        <end position="105"/>
    </location>
</feature>
<name>A0ABS3KIN2_9PROT</name>
<comment type="caution">
    <text evidence="3">The sequence shown here is derived from an EMBL/GenBank/DDBJ whole genome shotgun (WGS) entry which is preliminary data.</text>
</comment>
<evidence type="ECO:0000256" key="2">
    <source>
        <dbReference type="SAM" id="Phobius"/>
    </source>
</evidence>
<keyword evidence="2" id="KW-1133">Transmembrane helix</keyword>
<keyword evidence="4" id="KW-1185">Reference proteome</keyword>
<proteinExistence type="predicted"/>
<dbReference type="Proteomes" id="UP001518990">
    <property type="component" value="Unassembled WGS sequence"/>
</dbReference>
<accession>A0ABS3KIN2</accession>
<feature type="compositionally biased region" description="Basic and acidic residues" evidence="1">
    <location>
        <begin position="49"/>
        <end position="60"/>
    </location>
</feature>
<feature type="region of interest" description="Disordered" evidence="1">
    <location>
        <begin position="48"/>
        <end position="71"/>
    </location>
</feature>
<dbReference type="RefSeq" id="WP_207451461.1">
    <property type="nucleotide sequence ID" value="NZ_JACTNF010000068.1"/>
</dbReference>
<sequence>MMFGMPVAPSDLEDCTLCAGLGPSSHQGYLLTVFIWLGEHDSVSLNPDFRSEGGRADQHQQRSIQMPDDDGNRGWWRSPLNALMVSAAVIVGMIVIGTAVVLWFIF</sequence>
<evidence type="ECO:0000313" key="3">
    <source>
        <dbReference type="EMBL" id="MBO1077324.1"/>
    </source>
</evidence>
<organism evidence="3 4">
    <name type="scientific">Roseomonas marmotae</name>
    <dbReference type="NCBI Taxonomy" id="2768161"/>
    <lineage>
        <taxon>Bacteria</taxon>
        <taxon>Pseudomonadati</taxon>
        <taxon>Pseudomonadota</taxon>
        <taxon>Alphaproteobacteria</taxon>
        <taxon>Acetobacterales</taxon>
        <taxon>Roseomonadaceae</taxon>
        <taxon>Roseomonas</taxon>
    </lineage>
</organism>
<evidence type="ECO:0000313" key="4">
    <source>
        <dbReference type="Proteomes" id="UP001518990"/>
    </source>
</evidence>